<keyword evidence="3" id="KW-0812">Transmembrane</keyword>
<feature type="region of interest" description="Disordered" evidence="2">
    <location>
        <begin position="1"/>
        <end position="202"/>
    </location>
</feature>
<dbReference type="InterPro" id="IPR004474">
    <property type="entry name" value="LytR_CpsA_psr"/>
</dbReference>
<evidence type="ECO:0000259" key="4">
    <source>
        <dbReference type="Pfam" id="PF03816"/>
    </source>
</evidence>
<keyword evidence="3" id="KW-0472">Membrane</keyword>
<feature type="compositionally biased region" description="Basic and acidic residues" evidence="2">
    <location>
        <begin position="112"/>
        <end position="121"/>
    </location>
</feature>
<comment type="similarity">
    <text evidence="1">Belongs to the LytR/CpsA/Psr (LCP) family.</text>
</comment>
<proteinExistence type="inferred from homology"/>
<feature type="compositionally biased region" description="Acidic residues" evidence="2">
    <location>
        <begin position="649"/>
        <end position="667"/>
    </location>
</feature>
<dbReference type="PANTHER" id="PTHR33392">
    <property type="entry name" value="POLYISOPRENYL-TEICHOIC ACID--PEPTIDOGLYCAN TEICHOIC ACID TRANSFERASE TAGU"/>
    <property type="match status" value="1"/>
</dbReference>
<protein>
    <submittedName>
        <fullName evidence="5">Transcriptional attenuator, LytR family</fullName>
    </submittedName>
</protein>
<dbReference type="AlphaFoldDB" id="A0A2H1L1B5"/>
<dbReference type="OrthoDB" id="3573673at2"/>
<gene>
    <name evidence="5" type="ORF">BJEO58_00289</name>
</gene>
<dbReference type="RefSeq" id="WP_101587068.1">
    <property type="nucleotide sequence ID" value="NZ_FXZM01000001.1"/>
</dbReference>
<name>A0A2H1L1B5_9MICO</name>
<evidence type="ECO:0000256" key="2">
    <source>
        <dbReference type="SAM" id="MobiDB-lite"/>
    </source>
</evidence>
<reference evidence="6" key="1">
    <citation type="submission" date="2017-03" db="EMBL/GenBank/DDBJ databases">
        <authorList>
            <person name="Monnet C."/>
        </authorList>
    </citation>
    <scope>NUCLEOTIDE SEQUENCE [LARGE SCALE GENOMIC DNA]</scope>
    <source>
        <strain evidence="6">SJ5-8</strain>
    </source>
</reference>
<keyword evidence="3" id="KW-1133">Transmembrane helix</keyword>
<feature type="transmembrane region" description="Helical" evidence="3">
    <location>
        <begin position="267"/>
        <end position="293"/>
    </location>
</feature>
<evidence type="ECO:0000256" key="3">
    <source>
        <dbReference type="SAM" id="Phobius"/>
    </source>
</evidence>
<feature type="compositionally biased region" description="Basic and acidic residues" evidence="2">
    <location>
        <begin position="189"/>
        <end position="202"/>
    </location>
</feature>
<dbReference type="EMBL" id="FXZM01000001">
    <property type="protein sequence ID" value="SMY10714.1"/>
    <property type="molecule type" value="Genomic_DNA"/>
</dbReference>
<sequence>MADADDRRGDERPGSDPSAHKRPLRASDRARLRGEDGVRRDDYFGARDSDLEAAAEEAKPADGAMPAAPRTGTAPSHSPAGGPAHTPAAQSPTSDSAADSASQGFTSRRARREALAREKQSPRPQRRRGTDAAASSATPTFGDESRPTSQRTEGTAASAGTGAVPAAAAAAAAPRTGTAPGAGAASASTRDDDRPRHSRREGDAFPTIVKWTTLGTLLPGLGMIRGRSRTGWILLLGFLAAIVVVLAWVVWRSPLKAVARVAGSPTILYALAVVLAIGIIIWGLTILRSYAVLRRGHRITDLQTWLGWGLVASLVLCVGIPLGIGSAYSKVHADAIVEVFGRDGKQGVDIETLWGNQERINVFLIGRDNGDGREGTRPDTMLVASIKPHTGDTTLISVPRNLNSAMFPEGSMLAERFPEGFNAFGPQESMINAVWTWAEEYPEDVGEVPEALDPGMEATMQAVEGSLGLGLDYYASVDMQGFEDVVDAIGGVEIDVERPIPMGGGTNLNTGMKNQIYGWIDPGEQKLSGQKALWYVRSRDGSDNYDRMCRQQRMLKSTLDQVDPQELAIAYPKLAGSAGRNILTDIPQSEVSAFVELAAAIQSGVIKSAQINNDVTSTYSPDYEVLHEWVDEQITAAAPSQAEEQQAPETEETEESEATEETEESEPTEAPMPGVENDAGKCYPEGYEPGSGWPGWPGPEES</sequence>
<feature type="domain" description="Cell envelope-related transcriptional attenuator" evidence="4">
    <location>
        <begin position="377"/>
        <end position="562"/>
    </location>
</feature>
<evidence type="ECO:0000313" key="5">
    <source>
        <dbReference type="EMBL" id="SMY10714.1"/>
    </source>
</evidence>
<feature type="compositionally biased region" description="Low complexity" evidence="2">
    <location>
        <begin position="86"/>
        <end position="103"/>
    </location>
</feature>
<dbReference type="InterPro" id="IPR050922">
    <property type="entry name" value="LytR/CpsA/Psr_CW_biosynth"/>
</dbReference>
<feature type="compositionally biased region" description="Basic and acidic residues" evidence="2">
    <location>
        <begin position="1"/>
        <end position="14"/>
    </location>
</feature>
<accession>A0A2H1L1B5</accession>
<feature type="transmembrane region" description="Helical" evidence="3">
    <location>
        <begin position="305"/>
        <end position="324"/>
    </location>
</feature>
<dbReference type="Pfam" id="PF03816">
    <property type="entry name" value="LytR_cpsA_psr"/>
    <property type="match status" value="1"/>
</dbReference>
<feature type="compositionally biased region" description="Low complexity" evidence="2">
    <location>
        <begin position="151"/>
        <end position="188"/>
    </location>
</feature>
<dbReference type="Proteomes" id="UP000234462">
    <property type="component" value="Unassembled WGS sequence"/>
</dbReference>
<feature type="compositionally biased region" description="Basic and acidic residues" evidence="2">
    <location>
        <begin position="25"/>
        <end position="60"/>
    </location>
</feature>
<evidence type="ECO:0000313" key="6">
    <source>
        <dbReference type="Proteomes" id="UP000234462"/>
    </source>
</evidence>
<feature type="transmembrane region" description="Helical" evidence="3">
    <location>
        <begin position="232"/>
        <end position="251"/>
    </location>
</feature>
<organism evidence="5 6">
    <name type="scientific">Brevibacterium jeotgali</name>
    <dbReference type="NCBI Taxonomy" id="1262550"/>
    <lineage>
        <taxon>Bacteria</taxon>
        <taxon>Bacillati</taxon>
        <taxon>Actinomycetota</taxon>
        <taxon>Actinomycetes</taxon>
        <taxon>Micrococcales</taxon>
        <taxon>Brevibacteriaceae</taxon>
        <taxon>Brevibacterium</taxon>
    </lineage>
</organism>
<dbReference type="Gene3D" id="3.40.630.190">
    <property type="entry name" value="LCP protein"/>
    <property type="match status" value="1"/>
</dbReference>
<dbReference type="NCBIfam" id="TIGR00350">
    <property type="entry name" value="lytR_cpsA_psr"/>
    <property type="match status" value="1"/>
</dbReference>
<keyword evidence="6" id="KW-1185">Reference proteome</keyword>
<feature type="region of interest" description="Disordered" evidence="2">
    <location>
        <begin position="637"/>
        <end position="702"/>
    </location>
</feature>
<evidence type="ECO:0000256" key="1">
    <source>
        <dbReference type="ARBA" id="ARBA00006068"/>
    </source>
</evidence>
<feature type="compositionally biased region" description="Low complexity" evidence="2">
    <location>
        <begin position="637"/>
        <end position="648"/>
    </location>
</feature>
<dbReference type="PANTHER" id="PTHR33392:SF6">
    <property type="entry name" value="POLYISOPRENYL-TEICHOIC ACID--PEPTIDOGLYCAN TEICHOIC ACID TRANSFERASE TAGU"/>
    <property type="match status" value="1"/>
</dbReference>